<proteinExistence type="inferred from homology"/>
<dbReference type="GO" id="GO:0006412">
    <property type="term" value="P:translation"/>
    <property type="evidence" value="ECO:0007669"/>
    <property type="project" value="UniProtKB-UniRule"/>
</dbReference>
<name>A0A075GXH0_9ARCH</name>
<dbReference type="InterPro" id="IPR022801">
    <property type="entry name" value="Ribosomal_uS4"/>
</dbReference>
<reference evidence="10" key="1">
    <citation type="journal article" date="2014" name="Genome Biol. Evol.">
        <title>Pangenome evidence for extensive interdomain horizontal transfer affecting lineage core and shell genes in uncultured planktonic thaumarchaeota and euryarchaeota.</title>
        <authorList>
            <person name="Deschamps P."/>
            <person name="Zivanovic Y."/>
            <person name="Moreira D."/>
            <person name="Rodriguez-Valera F."/>
            <person name="Lopez-Garcia P."/>
        </authorList>
    </citation>
    <scope>NUCLEOTIDE SEQUENCE</scope>
</reference>
<accession>A0A075GXH0</accession>
<dbReference type="SMART" id="SM01390">
    <property type="entry name" value="Ribosomal_S4"/>
    <property type="match status" value="1"/>
</dbReference>
<dbReference type="SUPFAM" id="SSF55174">
    <property type="entry name" value="Alpha-L RNA-binding motif"/>
    <property type="match status" value="1"/>
</dbReference>
<feature type="domain" description="RNA-binding S4" evidence="8">
    <location>
        <begin position="103"/>
        <end position="168"/>
    </location>
</feature>
<feature type="region of interest" description="Disordered" evidence="7">
    <location>
        <begin position="152"/>
        <end position="186"/>
    </location>
</feature>
<evidence type="ECO:0000256" key="1">
    <source>
        <dbReference type="ARBA" id="ARBA00007465"/>
    </source>
</evidence>
<dbReference type="PROSITE" id="PS50889">
    <property type="entry name" value="S4"/>
    <property type="match status" value="1"/>
</dbReference>
<evidence type="ECO:0000313" key="10">
    <source>
        <dbReference type="EMBL" id="AIF08524.1"/>
    </source>
</evidence>
<dbReference type="InterPro" id="IPR002942">
    <property type="entry name" value="S4_RNA-bd"/>
</dbReference>
<comment type="function">
    <text evidence="6">One of the primary rRNA binding proteins, it binds directly to 16S rRNA where it nucleates assembly of the body of the 30S subunit.</text>
</comment>
<dbReference type="InterPro" id="IPR022802">
    <property type="entry name" value="Ribosomal_uS4_arc"/>
</dbReference>
<evidence type="ECO:0000259" key="8">
    <source>
        <dbReference type="SMART" id="SM00363"/>
    </source>
</evidence>
<gene>
    <name evidence="10" type="primary">RP-S4</name>
    <name evidence="6" type="synonym">rps4</name>
    <name evidence="10" type="synonym">rpsD</name>
</gene>
<keyword evidence="3 6" id="KW-0694">RNA-binding</keyword>
<protein>
    <recommendedName>
        <fullName evidence="6">Small ribosomal subunit protein uS4</fullName>
    </recommendedName>
</protein>
<comment type="similarity">
    <text evidence="1 6">Belongs to the universal ribosomal protein uS4 family.</text>
</comment>
<evidence type="ECO:0000256" key="6">
    <source>
        <dbReference type="HAMAP-Rule" id="MF_01306"/>
    </source>
</evidence>
<dbReference type="GO" id="GO:0015935">
    <property type="term" value="C:small ribosomal subunit"/>
    <property type="evidence" value="ECO:0007669"/>
    <property type="project" value="InterPro"/>
</dbReference>
<evidence type="ECO:0000256" key="7">
    <source>
        <dbReference type="SAM" id="MobiDB-lite"/>
    </source>
</evidence>
<dbReference type="EMBL" id="KF900834">
    <property type="protein sequence ID" value="AIF08524.1"/>
    <property type="molecule type" value="Genomic_DNA"/>
</dbReference>
<dbReference type="SMART" id="SM00363">
    <property type="entry name" value="S4"/>
    <property type="match status" value="1"/>
</dbReference>
<sequence>MGDPKRPKNQFKKPRRLWSSDQLMIDLQIVGTFGLRNKRELWKSQTELSRIRKQARTLLALPHEVRHGMETDLLSSLRRMGLVQESATLDDVLNLTIETLLERRLQSIVVRKGFAKTPWQARQAVVHGHITIHDRIVNIPGYLVKYDEEPEVSIRKNSSYKPPSLVTTKPTESPVEEVEEKPTLVK</sequence>
<dbReference type="AlphaFoldDB" id="A0A075GXH0"/>
<evidence type="ECO:0000256" key="5">
    <source>
        <dbReference type="ARBA" id="ARBA00023274"/>
    </source>
</evidence>
<dbReference type="Pfam" id="PF01479">
    <property type="entry name" value="S4"/>
    <property type="match status" value="1"/>
</dbReference>
<dbReference type="NCBIfam" id="NF003139">
    <property type="entry name" value="PRK04051.1"/>
    <property type="match status" value="1"/>
</dbReference>
<keyword evidence="5 6" id="KW-0687">Ribonucleoprotein</keyword>
<feature type="compositionally biased region" description="Polar residues" evidence="7">
    <location>
        <begin position="155"/>
        <end position="171"/>
    </location>
</feature>
<dbReference type="GO" id="GO:0019843">
    <property type="term" value="F:rRNA binding"/>
    <property type="evidence" value="ECO:0007669"/>
    <property type="project" value="UniProtKB-UniRule"/>
</dbReference>
<dbReference type="PANTHER" id="PTHR11831">
    <property type="entry name" value="30S 40S RIBOSOMAL PROTEIN"/>
    <property type="match status" value="1"/>
</dbReference>
<evidence type="ECO:0000256" key="4">
    <source>
        <dbReference type="ARBA" id="ARBA00022980"/>
    </source>
</evidence>
<evidence type="ECO:0000256" key="3">
    <source>
        <dbReference type="ARBA" id="ARBA00022884"/>
    </source>
</evidence>
<feature type="domain" description="Small ribosomal subunit protein uS4 N-terminal" evidence="9">
    <location>
        <begin position="3"/>
        <end position="102"/>
    </location>
</feature>
<keyword evidence="2 6" id="KW-0699">rRNA-binding</keyword>
<dbReference type="CDD" id="cd00165">
    <property type="entry name" value="S4"/>
    <property type="match status" value="1"/>
</dbReference>
<organism evidence="10">
    <name type="scientific">uncultured marine thaumarchaeote KM3_31_E07</name>
    <dbReference type="NCBI Taxonomy" id="1456118"/>
    <lineage>
        <taxon>Archaea</taxon>
        <taxon>Nitrososphaerota</taxon>
        <taxon>environmental samples</taxon>
    </lineage>
</organism>
<dbReference type="Pfam" id="PF00163">
    <property type="entry name" value="Ribosomal_S4"/>
    <property type="match status" value="1"/>
</dbReference>
<evidence type="ECO:0000259" key="9">
    <source>
        <dbReference type="SMART" id="SM01390"/>
    </source>
</evidence>
<dbReference type="HAMAP" id="MF_01306_A">
    <property type="entry name" value="Ribosomal_uS4_A"/>
    <property type="match status" value="1"/>
</dbReference>
<dbReference type="GO" id="GO:0042274">
    <property type="term" value="P:ribosomal small subunit biogenesis"/>
    <property type="evidence" value="ECO:0007669"/>
    <property type="project" value="TreeGrafter"/>
</dbReference>
<dbReference type="PANTHER" id="PTHR11831:SF5">
    <property type="entry name" value="40S RIBOSOMAL PROTEIN S9"/>
    <property type="match status" value="1"/>
</dbReference>
<dbReference type="InterPro" id="IPR005710">
    <property type="entry name" value="Ribosomal_uS4_euk/arc"/>
</dbReference>
<dbReference type="InterPro" id="IPR001912">
    <property type="entry name" value="Ribosomal_uS4_N"/>
</dbReference>
<dbReference type="GO" id="GO:0003735">
    <property type="term" value="F:structural constituent of ribosome"/>
    <property type="evidence" value="ECO:0007669"/>
    <property type="project" value="InterPro"/>
</dbReference>
<dbReference type="NCBIfam" id="TIGR01018">
    <property type="entry name" value="uS4_arch"/>
    <property type="match status" value="1"/>
</dbReference>
<dbReference type="InterPro" id="IPR036986">
    <property type="entry name" value="S4_RNA-bd_sf"/>
</dbReference>
<comment type="subunit">
    <text evidence="6">Part of the 30S ribosomal subunit. Contacts protein S5. The interaction surface between S4 and S5 is involved in control of translational fidelity.</text>
</comment>
<comment type="function">
    <text evidence="6">With S5 and S12 plays an important role in translational accuracy.</text>
</comment>
<evidence type="ECO:0000256" key="2">
    <source>
        <dbReference type="ARBA" id="ARBA00022730"/>
    </source>
</evidence>
<dbReference type="Gene3D" id="3.10.290.10">
    <property type="entry name" value="RNA-binding S4 domain"/>
    <property type="match status" value="1"/>
</dbReference>
<keyword evidence="4 6" id="KW-0689">Ribosomal protein</keyword>